<dbReference type="InterPro" id="IPR033118">
    <property type="entry name" value="EXPERA"/>
</dbReference>
<dbReference type="Proteomes" id="UP000799779">
    <property type="component" value="Unassembled WGS sequence"/>
</dbReference>
<proteinExistence type="predicted"/>
<feature type="transmembrane region" description="Helical" evidence="5">
    <location>
        <begin position="42"/>
        <end position="66"/>
    </location>
</feature>
<name>A0A6A5WVB2_9PLEO</name>
<evidence type="ECO:0000256" key="3">
    <source>
        <dbReference type="ARBA" id="ARBA00022989"/>
    </source>
</evidence>
<keyword evidence="8" id="KW-1185">Reference proteome</keyword>
<keyword evidence="3 5" id="KW-1133">Transmembrane helix</keyword>
<keyword evidence="2 5" id="KW-0812">Transmembrane</keyword>
<organism evidence="7 8">
    <name type="scientific">Amniculicola lignicola CBS 123094</name>
    <dbReference type="NCBI Taxonomy" id="1392246"/>
    <lineage>
        <taxon>Eukaryota</taxon>
        <taxon>Fungi</taxon>
        <taxon>Dikarya</taxon>
        <taxon>Ascomycota</taxon>
        <taxon>Pezizomycotina</taxon>
        <taxon>Dothideomycetes</taxon>
        <taxon>Pleosporomycetidae</taxon>
        <taxon>Pleosporales</taxon>
        <taxon>Amniculicolaceae</taxon>
        <taxon>Amniculicola</taxon>
    </lineage>
</organism>
<keyword evidence="4 5" id="KW-0472">Membrane</keyword>
<dbReference type="EMBL" id="ML977562">
    <property type="protein sequence ID" value="KAF2005652.1"/>
    <property type="molecule type" value="Genomic_DNA"/>
</dbReference>
<comment type="subcellular location">
    <subcellularLocation>
        <location evidence="1">Membrane</location>
        <topology evidence="1">Multi-pass membrane protein</topology>
    </subcellularLocation>
</comment>
<evidence type="ECO:0000256" key="4">
    <source>
        <dbReference type="ARBA" id="ARBA00023136"/>
    </source>
</evidence>
<dbReference type="OrthoDB" id="58557at2759"/>
<dbReference type="AlphaFoldDB" id="A0A6A5WVB2"/>
<protein>
    <recommendedName>
        <fullName evidence="6">EXPERA domain-containing protein</fullName>
    </recommendedName>
</protein>
<reference evidence="7" key="1">
    <citation type="journal article" date="2020" name="Stud. Mycol.">
        <title>101 Dothideomycetes genomes: a test case for predicting lifestyles and emergence of pathogens.</title>
        <authorList>
            <person name="Haridas S."/>
            <person name="Albert R."/>
            <person name="Binder M."/>
            <person name="Bloem J."/>
            <person name="Labutti K."/>
            <person name="Salamov A."/>
            <person name="Andreopoulos B."/>
            <person name="Baker S."/>
            <person name="Barry K."/>
            <person name="Bills G."/>
            <person name="Bluhm B."/>
            <person name="Cannon C."/>
            <person name="Castanera R."/>
            <person name="Culley D."/>
            <person name="Daum C."/>
            <person name="Ezra D."/>
            <person name="Gonzalez J."/>
            <person name="Henrissat B."/>
            <person name="Kuo A."/>
            <person name="Liang C."/>
            <person name="Lipzen A."/>
            <person name="Lutzoni F."/>
            <person name="Magnuson J."/>
            <person name="Mondo S."/>
            <person name="Nolan M."/>
            <person name="Ohm R."/>
            <person name="Pangilinan J."/>
            <person name="Park H.-J."/>
            <person name="Ramirez L."/>
            <person name="Alfaro M."/>
            <person name="Sun H."/>
            <person name="Tritt A."/>
            <person name="Yoshinaga Y."/>
            <person name="Zwiers L.-H."/>
            <person name="Turgeon B."/>
            <person name="Goodwin S."/>
            <person name="Spatafora J."/>
            <person name="Crous P."/>
            <person name="Grigoriev I."/>
        </authorList>
    </citation>
    <scope>NUCLEOTIDE SEQUENCE</scope>
    <source>
        <strain evidence="7">CBS 123094</strain>
    </source>
</reference>
<evidence type="ECO:0000256" key="5">
    <source>
        <dbReference type="SAM" id="Phobius"/>
    </source>
</evidence>
<accession>A0A6A5WVB2</accession>
<feature type="domain" description="EXPERA" evidence="6">
    <location>
        <begin position="22"/>
        <end position="68"/>
    </location>
</feature>
<evidence type="ECO:0000313" key="7">
    <source>
        <dbReference type="EMBL" id="KAF2005652.1"/>
    </source>
</evidence>
<evidence type="ECO:0000259" key="6">
    <source>
        <dbReference type="Pfam" id="PF05241"/>
    </source>
</evidence>
<evidence type="ECO:0000313" key="8">
    <source>
        <dbReference type="Proteomes" id="UP000799779"/>
    </source>
</evidence>
<evidence type="ECO:0000256" key="1">
    <source>
        <dbReference type="ARBA" id="ARBA00004141"/>
    </source>
</evidence>
<gene>
    <name evidence="7" type="ORF">P154DRAFT_608589</name>
</gene>
<dbReference type="Pfam" id="PF05241">
    <property type="entry name" value="EBP"/>
    <property type="match status" value="1"/>
</dbReference>
<sequence length="76" mass="8583">MPGVHFLGREDRIYGIKYATSPFASLWKEYTKADRRVAGPDPSIVCMELICVFVITPVAIYTCSLLSKGMERKAHF</sequence>
<dbReference type="GO" id="GO:0016020">
    <property type="term" value="C:membrane"/>
    <property type="evidence" value="ECO:0007669"/>
    <property type="project" value="UniProtKB-SubCell"/>
</dbReference>
<evidence type="ECO:0000256" key="2">
    <source>
        <dbReference type="ARBA" id="ARBA00022692"/>
    </source>
</evidence>